<comment type="caution">
    <text evidence="2">The sequence shown here is derived from an EMBL/GenBank/DDBJ whole genome shotgun (WGS) entry which is preliminary data.</text>
</comment>
<feature type="region of interest" description="Disordered" evidence="1">
    <location>
        <begin position="100"/>
        <end position="137"/>
    </location>
</feature>
<organism evidence="2 3">
    <name type="scientific">Pythium oligandrum</name>
    <name type="common">Mycoparasitic fungus</name>
    <dbReference type="NCBI Taxonomy" id="41045"/>
    <lineage>
        <taxon>Eukaryota</taxon>
        <taxon>Sar</taxon>
        <taxon>Stramenopiles</taxon>
        <taxon>Oomycota</taxon>
        <taxon>Peronosporomycetes</taxon>
        <taxon>Pythiales</taxon>
        <taxon>Pythiaceae</taxon>
        <taxon>Pythium</taxon>
    </lineage>
</organism>
<dbReference type="EMBL" id="SPLM01000108">
    <property type="protein sequence ID" value="TMW60442.1"/>
    <property type="molecule type" value="Genomic_DNA"/>
</dbReference>
<protein>
    <recommendedName>
        <fullName evidence="4">M96 mating-specific protein family</fullName>
    </recommendedName>
</protein>
<proteinExistence type="predicted"/>
<sequence>MQDPHAISSTPRALMEAGDAVEGICIDDEEASYLLTCLSPLEGDVEDDTLADSTLIESSETTFELSSASAQSAIPCTWSDQGSSSTGVIVPSSAGSEWRFGASISSSPSRSIDAAQETTQCKRPRRSDSNKAREQRRQELLRLRETVAQLEQELSTLKLQPGSATALVKRSKPDGGKRTRVHGPWATIAEHQRRERLRVEEENIQLRVELNAQLQLAGHLERVLQQSLRQRTQAASGLVRRGDTDSYPAHLNDPAVWEALLHAMELRYQNVDAIFDDLGISDMEYSHNGTRIKPREFGVDIEVFHNEVLPVPISVASDAVWREFPQNMARIPYRKYYERTREVVFSNKDTLLEYYGFKLRYNGQSAHFRVQQVLRRFVEADRVAIMWSSKLHTVEYSEGPMTGTFFRRNACMLFKRPKTLDSSEFTILKMSNMITPMFDGSYFNPDGTMTKGLTDFLLVEGAASAAIMHQLIENTVLREAPKWR</sequence>
<evidence type="ECO:0000256" key="1">
    <source>
        <dbReference type="SAM" id="MobiDB-lite"/>
    </source>
</evidence>
<evidence type="ECO:0000313" key="2">
    <source>
        <dbReference type="EMBL" id="TMW60442.1"/>
    </source>
</evidence>
<accession>A0A8K1CC10</accession>
<evidence type="ECO:0000313" key="3">
    <source>
        <dbReference type="Proteomes" id="UP000794436"/>
    </source>
</evidence>
<dbReference type="PANTHER" id="PTHR35796">
    <property type="entry name" value="HYPOTHETICAL CYTOSOLIC PROTEIN"/>
    <property type="match status" value="1"/>
</dbReference>
<name>A0A8K1CC10_PYTOL</name>
<evidence type="ECO:0008006" key="4">
    <source>
        <dbReference type="Google" id="ProtNLM"/>
    </source>
</evidence>
<dbReference type="Proteomes" id="UP000794436">
    <property type="component" value="Unassembled WGS sequence"/>
</dbReference>
<gene>
    <name evidence="2" type="ORF">Poli38472_000484</name>
</gene>
<dbReference type="AlphaFoldDB" id="A0A8K1CC10"/>
<feature type="compositionally biased region" description="Low complexity" evidence="1">
    <location>
        <begin position="103"/>
        <end position="112"/>
    </location>
</feature>
<feature type="compositionally biased region" description="Basic and acidic residues" evidence="1">
    <location>
        <begin position="126"/>
        <end position="137"/>
    </location>
</feature>
<dbReference type="PANTHER" id="PTHR35796:SF3">
    <property type="entry name" value="BHLH DOMAIN-CONTAINING PROTEIN"/>
    <property type="match status" value="1"/>
</dbReference>
<keyword evidence="3" id="KW-1185">Reference proteome</keyword>
<reference evidence="2" key="1">
    <citation type="submission" date="2019-03" db="EMBL/GenBank/DDBJ databases">
        <title>Long read genome sequence of the mycoparasitic Pythium oligandrum ATCC 38472 isolated from sugarbeet rhizosphere.</title>
        <authorList>
            <person name="Gaulin E."/>
        </authorList>
    </citation>
    <scope>NUCLEOTIDE SEQUENCE</scope>
    <source>
        <strain evidence="2">ATCC 38472_TT</strain>
    </source>
</reference>